<keyword evidence="2 4" id="KW-0472">Membrane</keyword>
<dbReference type="PRINTS" id="PR01021">
    <property type="entry name" value="OMPADOMAIN"/>
</dbReference>
<comment type="caution">
    <text evidence="6">The sequence shown here is derived from an EMBL/GenBank/DDBJ whole genome shotgun (WGS) entry which is preliminary data.</text>
</comment>
<name>A0A9D7ST42_9BACT</name>
<evidence type="ECO:0000256" key="1">
    <source>
        <dbReference type="ARBA" id="ARBA00004442"/>
    </source>
</evidence>
<proteinExistence type="predicted"/>
<dbReference type="SUPFAM" id="SSF103088">
    <property type="entry name" value="OmpA-like"/>
    <property type="match status" value="1"/>
</dbReference>
<sequence>MTDDVTKYPVHARLELFEVTGHDTIRSSQWSDDLGNITMSLERNTGYGLIASADGYLMHSINMQPDTTSIRKLNISMTPVTSAVDKTIVLENIFFSTGSATLLPASDAELNKLYLTMRKNAGMQIEIRGHTDSEGTEEDNLRLSEARALAVYQYLLGRGIDAGMLSYKGFGESKPIATNDTAEGRKQNRRTEFYIVKI</sequence>
<dbReference type="Gene3D" id="3.30.1330.60">
    <property type="entry name" value="OmpA-like domain"/>
    <property type="match status" value="1"/>
</dbReference>
<evidence type="ECO:0000313" key="6">
    <source>
        <dbReference type="EMBL" id="MBK9982830.1"/>
    </source>
</evidence>
<dbReference type="CDD" id="cd07185">
    <property type="entry name" value="OmpA_C-like"/>
    <property type="match status" value="1"/>
</dbReference>
<feature type="domain" description="OmpA-like" evidence="5">
    <location>
        <begin position="84"/>
        <end position="198"/>
    </location>
</feature>
<dbReference type="AlphaFoldDB" id="A0A9D7ST42"/>
<accession>A0A9D7ST42</accession>
<dbReference type="InterPro" id="IPR006664">
    <property type="entry name" value="OMP_bac"/>
</dbReference>
<dbReference type="PROSITE" id="PS01068">
    <property type="entry name" value="OMPA_1"/>
    <property type="match status" value="1"/>
</dbReference>
<dbReference type="Proteomes" id="UP000808337">
    <property type="component" value="Unassembled WGS sequence"/>
</dbReference>
<protein>
    <submittedName>
        <fullName evidence="6">OmpA family protein</fullName>
    </submittedName>
</protein>
<keyword evidence="3" id="KW-0998">Cell outer membrane</keyword>
<dbReference type="InterPro" id="IPR006690">
    <property type="entry name" value="OMPA-like_CS"/>
</dbReference>
<organism evidence="6 7">
    <name type="scientific">Candidatus Opimibacter skivensis</name>
    <dbReference type="NCBI Taxonomy" id="2982028"/>
    <lineage>
        <taxon>Bacteria</taxon>
        <taxon>Pseudomonadati</taxon>
        <taxon>Bacteroidota</taxon>
        <taxon>Saprospiria</taxon>
        <taxon>Saprospirales</taxon>
        <taxon>Saprospiraceae</taxon>
        <taxon>Candidatus Opimibacter</taxon>
    </lineage>
</organism>
<dbReference type="InterPro" id="IPR050330">
    <property type="entry name" value="Bact_OuterMem_StrucFunc"/>
</dbReference>
<dbReference type="GO" id="GO:0009279">
    <property type="term" value="C:cell outer membrane"/>
    <property type="evidence" value="ECO:0007669"/>
    <property type="project" value="UniProtKB-SubCell"/>
</dbReference>
<evidence type="ECO:0000256" key="4">
    <source>
        <dbReference type="PROSITE-ProRule" id="PRU00473"/>
    </source>
</evidence>
<dbReference type="Pfam" id="PF00691">
    <property type="entry name" value="OmpA"/>
    <property type="match status" value="1"/>
</dbReference>
<evidence type="ECO:0000313" key="7">
    <source>
        <dbReference type="Proteomes" id="UP000808337"/>
    </source>
</evidence>
<reference evidence="6 7" key="1">
    <citation type="submission" date="2020-10" db="EMBL/GenBank/DDBJ databases">
        <title>Connecting structure to function with the recovery of over 1000 high-quality activated sludge metagenome-assembled genomes encoding full-length rRNA genes using long-read sequencing.</title>
        <authorList>
            <person name="Singleton C.M."/>
            <person name="Petriglieri F."/>
            <person name="Kristensen J.M."/>
            <person name="Kirkegaard R.H."/>
            <person name="Michaelsen T.Y."/>
            <person name="Andersen M.H."/>
            <person name="Karst S.M."/>
            <person name="Dueholm M.S."/>
            <person name="Nielsen P.H."/>
            <person name="Albertsen M."/>
        </authorList>
    </citation>
    <scope>NUCLEOTIDE SEQUENCE [LARGE SCALE GENOMIC DNA]</scope>
    <source>
        <strain evidence="6">Ribe_18-Q3-R11-54_MAXAC.273</strain>
    </source>
</reference>
<dbReference type="EMBL" id="JADKGY010000008">
    <property type="protein sequence ID" value="MBK9982830.1"/>
    <property type="molecule type" value="Genomic_DNA"/>
</dbReference>
<evidence type="ECO:0000256" key="3">
    <source>
        <dbReference type="ARBA" id="ARBA00023237"/>
    </source>
</evidence>
<comment type="subcellular location">
    <subcellularLocation>
        <location evidence="1">Cell outer membrane</location>
    </subcellularLocation>
</comment>
<dbReference type="PANTHER" id="PTHR30329">
    <property type="entry name" value="STATOR ELEMENT OF FLAGELLAR MOTOR COMPLEX"/>
    <property type="match status" value="1"/>
</dbReference>
<dbReference type="PROSITE" id="PS51123">
    <property type="entry name" value="OMPA_2"/>
    <property type="match status" value="1"/>
</dbReference>
<dbReference type="InterPro" id="IPR006665">
    <property type="entry name" value="OmpA-like"/>
</dbReference>
<gene>
    <name evidence="6" type="ORF">IPP15_10485</name>
</gene>
<dbReference type="PANTHER" id="PTHR30329:SF21">
    <property type="entry name" value="LIPOPROTEIN YIAD-RELATED"/>
    <property type="match status" value="1"/>
</dbReference>
<evidence type="ECO:0000256" key="2">
    <source>
        <dbReference type="ARBA" id="ARBA00023136"/>
    </source>
</evidence>
<evidence type="ECO:0000259" key="5">
    <source>
        <dbReference type="PROSITE" id="PS51123"/>
    </source>
</evidence>
<dbReference type="InterPro" id="IPR036737">
    <property type="entry name" value="OmpA-like_sf"/>
</dbReference>